<protein>
    <submittedName>
        <fullName evidence="2">Unannotated protein</fullName>
    </submittedName>
</protein>
<sequence>MFKDFGVCFGGEVAVVAAGLGVGQHDAVDELAQAGLTLFGAYGATEVLGGHDGRSVD</sequence>
<organism evidence="2">
    <name type="scientific">freshwater metagenome</name>
    <dbReference type="NCBI Taxonomy" id="449393"/>
    <lineage>
        <taxon>unclassified sequences</taxon>
        <taxon>metagenomes</taxon>
        <taxon>ecological metagenomes</taxon>
    </lineage>
</organism>
<evidence type="ECO:0000313" key="1">
    <source>
        <dbReference type="EMBL" id="CAB4547248.1"/>
    </source>
</evidence>
<dbReference type="EMBL" id="CAEZVF010000112">
    <property type="protein sequence ID" value="CAB4623946.1"/>
    <property type="molecule type" value="Genomic_DNA"/>
</dbReference>
<accession>A0A6J6IHI8</accession>
<evidence type="ECO:0000313" key="2">
    <source>
        <dbReference type="EMBL" id="CAB4623946.1"/>
    </source>
</evidence>
<proteinExistence type="predicted"/>
<gene>
    <name evidence="1" type="ORF">UFOPK1446_00797</name>
    <name evidence="2" type="ORF">UFOPK1939_00781</name>
</gene>
<name>A0A6J6IHI8_9ZZZZ</name>
<dbReference type="AlphaFoldDB" id="A0A6J6IHI8"/>
<dbReference type="EMBL" id="CAEZSO010000154">
    <property type="protein sequence ID" value="CAB4547248.1"/>
    <property type="molecule type" value="Genomic_DNA"/>
</dbReference>
<reference evidence="2" key="1">
    <citation type="submission" date="2020-05" db="EMBL/GenBank/DDBJ databases">
        <authorList>
            <person name="Chiriac C."/>
            <person name="Salcher M."/>
            <person name="Ghai R."/>
            <person name="Kavagutti S V."/>
        </authorList>
    </citation>
    <scope>NUCLEOTIDE SEQUENCE</scope>
</reference>